<name>A0A699UEV2_TANCI</name>
<accession>A0A699UEV2</accession>
<dbReference type="EMBL" id="BKCJ011321195">
    <property type="protein sequence ID" value="GFD20301.1"/>
    <property type="molecule type" value="Genomic_DNA"/>
</dbReference>
<organism evidence="1">
    <name type="scientific">Tanacetum cinerariifolium</name>
    <name type="common">Dalmatian daisy</name>
    <name type="synonym">Chrysanthemum cinerariifolium</name>
    <dbReference type="NCBI Taxonomy" id="118510"/>
    <lineage>
        <taxon>Eukaryota</taxon>
        <taxon>Viridiplantae</taxon>
        <taxon>Streptophyta</taxon>
        <taxon>Embryophyta</taxon>
        <taxon>Tracheophyta</taxon>
        <taxon>Spermatophyta</taxon>
        <taxon>Magnoliopsida</taxon>
        <taxon>eudicotyledons</taxon>
        <taxon>Gunneridae</taxon>
        <taxon>Pentapetalae</taxon>
        <taxon>asterids</taxon>
        <taxon>campanulids</taxon>
        <taxon>Asterales</taxon>
        <taxon>Asteraceae</taxon>
        <taxon>Asteroideae</taxon>
        <taxon>Anthemideae</taxon>
        <taxon>Anthemidinae</taxon>
        <taxon>Tanacetum</taxon>
    </lineage>
</organism>
<protein>
    <submittedName>
        <fullName evidence="1">Uncharacterized protein</fullName>
    </submittedName>
</protein>
<sequence length="90" mass="10359">MWCDQEKRVQKIYRLARSLLIQGLPNDIYSLVDSNKTAKDLWDALVRHMLGSEYEVKRVVVSSNSEGSEANDFSELKKITALLAKAFNRR</sequence>
<reference evidence="1" key="1">
    <citation type="journal article" date="2019" name="Sci. Rep.">
        <title>Draft genome of Tanacetum cinerariifolium, the natural source of mosquito coil.</title>
        <authorList>
            <person name="Yamashiro T."/>
            <person name="Shiraishi A."/>
            <person name="Satake H."/>
            <person name="Nakayama K."/>
        </authorList>
    </citation>
    <scope>NUCLEOTIDE SEQUENCE</scope>
</reference>
<comment type="caution">
    <text evidence="1">The sequence shown here is derived from an EMBL/GenBank/DDBJ whole genome shotgun (WGS) entry which is preliminary data.</text>
</comment>
<evidence type="ECO:0000313" key="1">
    <source>
        <dbReference type="EMBL" id="GFD20301.1"/>
    </source>
</evidence>
<gene>
    <name evidence="1" type="ORF">Tci_892270</name>
</gene>
<dbReference type="AlphaFoldDB" id="A0A699UEV2"/>
<proteinExistence type="predicted"/>
<feature type="non-terminal residue" evidence="1">
    <location>
        <position position="90"/>
    </location>
</feature>